<keyword evidence="3" id="KW-1185">Reference proteome</keyword>
<gene>
    <name evidence="2" type="ORF">PECUL_23A040528</name>
</gene>
<evidence type="ECO:0000256" key="1">
    <source>
        <dbReference type="SAM" id="MobiDB-lite"/>
    </source>
</evidence>
<evidence type="ECO:0000313" key="3">
    <source>
        <dbReference type="Proteomes" id="UP001295444"/>
    </source>
</evidence>
<protein>
    <submittedName>
        <fullName evidence="2">Uncharacterized protein</fullName>
    </submittedName>
</protein>
<feature type="compositionally biased region" description="Polar residues" evidence="1">
    <location>
        <begin position="21"/>
        <end position="31"/>
    </location>
</feature>
<reference evidence="2" key="1">
    <citation type="submission" date="2022-03" db="EMBL/GenBank/DDBJ databases">
        <authorList>
            <person name="Alioto T."/>
            <person name="Alioto T."/>
            <person name="Gomez Garrido J."/>
        </authorList>
    </citation>
    <scope>NUCLEOTIDE SEQUENCE</scope>
</reference>
<sequence length="57" mass="6574">DGRGASPPRSCVTPTKKPRTSHSSPRKWNTWFQHPQHNQHDLEPSLKWHAGIQAYKC</sequence>
<feature type="non-terminal residue" evidence="2">
    <location>
        <position position="1"/>
    </location>
</feature>
<organism evidence="2 3">
    <name type="scientific">Pelobates cultripes</name>
    <name type="common">Western spadefoot toad</name>
    <dbReference type="NCBI Taxonomy" id="61616"/>
    <lineage>
        <taxon>Eukaryota</taxon>
        <taxon>Metazoa</taxon>
        <taxon>Chordata</taxon>
        <taxon>Craniata</taxon>
        <taxon>Vertebrata</taxon>
        <taxon>Euteleostomi</taxon>
        <taxon>Amphibia</taxon>
        <taxon>Batrachia</taxon>
        <taxon>Anura</taxon>
        <taxon>Pelobatoidea</taxon>
        <taxon>Pelobatidae</taxon>
        <taxon>Pelobates</taxon>
    </lineage>
</organism>
<accession>A0AAD1WDR4</accession>
<dbReference type="Proteomes" id="UP001295444">
    <property type="component" value="Chromosome 06"/>
</dbReference>
<dbReference type="AlphaFoldDB" id="A0AAD1WDR4"/>
<name>A0AAD1WDR4_PELCU</name>
<proteinExistence type="predicted"/>
<feature type="region of interest" description="Disordered" evidence="1">
    <location>
        <begin position="1"/>
        <end position="31"/>
    </location>
</feature>
<dbReference type="EMBL" id="OW240917">
    <property type="protein sequence ID" value="CAH2300497.1"/>
    <property type="molecule type" value="Genomic_DNA"/>
</dbReference>
<feature type="non-terminal residue" evidence="2">
    <location>
        <position position="57"/>
    </location>
</feature>
<evidence type="ECO:0000313" key="2">
    <source>
        <dbReference type="EMBL" id="CAH2300497.1"/>
    </source>
</evidence>